<organism evidence="1 2">
    <name type="scientific">Suhomyces tanzawaensis NRRL Y-17324</name>
    <dbReference type="NCBI Taxonomy" id="984487"/>
    <lineage>
        <taxon>Eukaryota</taxon>
        <taxon>Fungi</taxon>
        <taxon>Dikarya</taxon>
        <taxon>Ascomycota</taxon>
        <taxon>Saccharomycotina</taxon>
        <taxon>Pichiomycetes</taxon>
        <taxon>Debaryomycetaceae</taxon>
        <taxon>Suhomyces</taxon>
    </lineage>
</organism>
<accession>A0A1E4SIM0</accession>
<dbReference type="OrthoDB" id="4094067at2759"/>
<protein>
    <submittedName>
        <fullName evidence="1">Uncharacterized protein</fullName>
    </submittedName>
</protein>
<evidence type="ECO:0000313" key="1">
    <source>
        <dbReference type="EMBL" id="ODV79349.1"/>
    </source>
</evidence>
<dbReference type="Proteomes" id="UP000094285">
    <property type="component" value="Unassembled WGS sequence"/>
</dbReference>
<name>A0A1E4SIM0_9ASCO</name>
<proteinExistence type="predicted"/>
<reference evidence="2" key="1">
    <citation type="submission" date="2016-05" db="EMBL/GenBank/DDBJ databases">
        <title>Comparative genomics of biotechnologically important yeasts.</title>
        <authorList>
            <consortium name="DOE Joint Genome Institute"/>
            <person name="Riley R."/>
            <person name="Haridas S."/>
            <person name="Wolfe K.H."/>
            <person name="Lopes M.R."/>
            <person name="Hittinger C.T."/>
            <person name="Goker M."/>
            <person name="Salamov A."/>
            <person name="Wisecaver J."/>
            <person name="Long T.M."/>
            <person name="Aerts A.L."/>
            <person name="Barry K."/>
            <person name="Choi C."/>
            <person name="Clum A."/>
            <person name="Coughlan A.Y."/>
            <person name="Deshpande S."/>
            <person name="Douglass A.P."/>
            <person name="Hanson S.J."/>
            <person name="Klenk H.-P."/>
            <person name="Labutti K."/>
            <person name="Lapidus A."/>
            <person name="Lindquist E."/>
            <person name="Lipzen A."/>
            <person name="Meier-Kolthoff J.P."/>
            <person name="Ohm R.A."/>
            <person name="Otillar R.P."/>
            <person name="Pangilinan J."/>
            <person name="Peng Y."/>
            <person name="Rokas A."/>
            <person name="Rosa C.A."/>
            <person name="Scheuner C."/>
            <person name="Sibirny A.A."/>
            <person name="Slot J.C."/>
            <person name="Stielow J.B."/>
            <person name="Sun H."/>
            <person name="Kurtzman C.P."/>
            <person name="Blackwell M."/>
            <person name="Grigoriev I.V."/>
            <person name="Jeffries T.W."/>
        </authorList>
    </citation>
    <scope>NUCLEOTIDE SEQUENCE [LARGE SCALE GENOMIC DNA]</scope>
    <source>
        <strain evidence="2">NRRL Y-17324</strain>
    </source>
</reference>
<dbReference type="AlphaFoldDB" id="A0A1E4SIM0"/>
<dbReference type="RefSeq" id="XP_020064471.1">
    <property type="nucleotide sequence ID" value="XM_020206779.1"/>
</dbReference>
<evidence type="ECO:0000313" key="2">
    <source>
        <dbReference type="Proteomes" id="UP000094285"/>
    </source>
</evidence>
<dbReference type="EMBL" id="KV453912">
    <property type="protein sequence ID" value="ODV79349.1"/>
    <property type="molecule type" value="Genomic_DNA"/>
</dbReference>
<sequence>MDPDDSVDLFLNQSFKLHKTNQLLPLLSPHQLEYLKVNLAQHLYDDYCASIRHQELIPRYHSIQDVYNHLKVSQGLQNAQYQIQYVVIRCGTLLPKQILIFINSGQNSASYNTVVLKRITSYNDAYLLSLLENMVGLEVPMVIREYRLQDRHILDITNQLLTGLVARHEQRVPGRTSGVLELAVGDIEITYGISDKAINKNLRDITVTVPSTDLDKFQDGPVVSEIHAFILRTTTLNLENLGIVKFGSALISLTVDGRVRIGGDRLPDNIKRESVWGVMESFMAPISGSETAS</sequence>
<gene>
    <name evidence="1" type="ORF">CANTADRAFT_22090</name>
</gene>
<dbReference type="GeneID" id="30980916"/>
<keyword evidence="2" id="KW-1185">Reference proteome</keyword>